<accession>A0A917S1Z7</accession>
<dbReference type="Gene3D" id="2.60.40.790">
    <property type="match status" value="1"/>
</dbReference>
<dbReference type="Pfam" id="PF00011">
    <property type="entry name" value="HSP20"/>
    <property type="match status" value="1"/>
</dbReference>
<keyword evidence="5" id="KW-1185">Reference proteome</keyword>
<evidence type="ECO:0000313" key="5">
    <source>
        <dbReference type="Proteomes" id="UP000654670"/>
    </source>
</evidence>
<evidence type="ECO:0000256" key="1">
    <source>
        <dbReference type="PROSITE-ProRule" id="PRU00285"/>
    </source>
</evidence>
<dbReference type="AlphaFoldDB" id="A0A917S1Z7"/>
<reference evidence="4" key="2">
    <citation type="submission" date="2020-09" db="EMBL/GenBank/DDBJ databases">
        <authorList>
            <person name="Sun Q."/>
            <person name="Ohkuma M."/>
        </authorList>
    </citation>
    <scope>NUCLEOTIDE SEQUENCE</scope>
    <source>
        <strain evidence="4">JCM 15325</strain>
    </source>
</reference>
<dbReference type="InterPro" id="IPR002068">
    <property type="entry name" value="A-crystallin/Hsp20_dom"/>
</dbReference>
<dbReference type="InterPro" id="IPR031107">
    <property type="entry name" value="Small_HSP"/>
</dbReference>
<dbReference type="RefSeq" id="WP_188802213.1">
    <property type="nucleotide sequence ID" value="NZ_BMOK01000004.1"/>
</dbReference>
<sequence length="155" mass="18316">MDEKNHQDPRPPMRRNLMNEIDTFFQQDPFRGILKSIDDFFENHSLFSGGFPVRLYESKDEWIVEAELPGVRQESIHIELLSDRLRIAVENDVSMETKNEEKDIHTHERRFERAERLVVLPYTIDRSRTHASFLNGILKIHGPKYPKVIDTLTID</sequence>
<feature type="domain" description="SHSP" evidence="3">
    <location>
        <begin position="44"/>
        <end position="155"/>
    </location>
</feature>
<comment type="similarity">
    <text evidence="1 2">Belongs to the small heat shock protein (HSP20) family.</text>
</comment>
<evidence type="ECO:0000259" key="3">
    <source>
        <dbReference type="PROSITE" id="PS01031"/>
    </source>
</evidence>
<reference evidence="4" key="1">
    <citation type="journal article" date="2014" name="Int. J. Syst. Evol. Microbiol.">
        <title>Complete genome sequence of Corynebacterium casei LMG S-19264T (=DSM 44701T), isolated from a smear-ripened cheese.</title>
        <authorList>
            <consortium name="US DOE Joint Genome Institute (JGI-PGF)"/>
            <person name="Walter F."/>
            <person name="Albersmeier A."/>
            <person name="Kalinowski J."/>
            <person name="Ruckert C."/>
        </authorList>
    </citation>
    <scope>NUCLEOTIDE SEQUENCE</scope>
    <source>
        <strain evidence="4">JCM 15325</strain>
    </source>
</reference>
<dbReference type="PROSITE" id="PS01031">
    <property type="entry name" value="SHSP"/>
    <property type="match status" value="1"/>
</dbReference>
<dbReference type="Proteomes" id="UP000654670">
    <property type="component" value="Unassembled WGS sequence"/>
</dbReference>
<evidence type="ECO:0000313" key="4">
    <source>
        <dbReference type="EMBL" id="GGL49728.1"/>
    </source>
</evidence>
<organism evidence="4 5">
    <name type="scientific">Sporolactobacillus putidus</name>
    <dbReference type="NCBI Taxonomy" id="492735"/>
    <lineage>
        <taxon>Bacteria</taxon>
        <taxon>Bacillati</taxon>
        <taxon>Bacillota</taxon>
        <taxon>Bacilli</taxon>
        <taxon>Bacillales</taxon>
        <taxon>Sporolactobacillaceae</taxon>
        <taxon>Sporolactobacillus</taxon>
    </lineage>
</organism>
<name>A0A917S1Z7_9BACL</name>
<dbReference type="EMBL" id="BMOK01000004">
    <property type="protein sequence ID" value="GGL49728.1"/>
    <property type="molecule type" value="Genomic_DNA"/>
</dbReference>
<dbReference type="SUPFAM" id="SSF49764">
    <property type="entry name" value="HSP20-like chaperones"/>
    <property type="match status" value="1"/>
</dbReference>
<dbReference type="PANTHER" id="PTHR11527">
    <property type="entry name" value="HEAT-SHOCK PROTEIN 20 FAMILY MEMBER"/>
    <property type="match status" value="1"/>
</dbReference>
<dbReference type="InterPro" id="IPR008978">
    <property type="entry name" value="HSP20-like_chaperone"/>
</dbReference>
<proteinExistence type="inferred from homology"/>
<dbReference type="CDD" id="cd06464">
    <property type="entry name" value="ACD_sHsps-like"/>
    <property type="match status" value="1"/>
</dbReference>
<evidence type="ECO:0000256" key="2">
    <source>
        <dbReference type="RuleBase" id="RU003616"/>
    </source>
</evidence>
<protein>
    <submittedName>
        <fullName evidence="4">Molecular chaperone Hsp20</fullName>
    </submittedName>
</protein>
<comment type="caution">
    <text evidence="4">The sequence shown here is derived from an EMBL/GenBank/DDBJ whole genome shotgun (WGS) entry which is preliminary data.</text>
</comment>
<gene>
    <name evidence="4" type="primary">hsp</name>
    <name evidence="4" type="ORF">GCM10007968_12330</name>
</gene>